<evidence type="ECO:0000259" key="1">
    <source>
        <dbReference type="SMART" id="SM00960"/>
    </source>
</evidence>
<sequence>MTSKQDKQGRLTEAVTSLRRAVPKLRGALIATTDGLPIAQSFDDRSDADRVAAMAATAVGLGRRINHNLGTGDLTELSVLASGGQVSLYVIGKKGVLAVVSPMGMNLGVVNMEAREVADEVALYL</sequence>
<dbReference type="PANTHER" id="PTHR13323">
    <property type="entry name" value="LATE ENDOSOMAL/LYSOSOMAL MP1 INTERACTING PROTEIN"/>
    <property type="match status" value="1"/>
</dbReference>
<gene>
    <name evidence="2" type="ORF">ACFP81_13070</name>
</gene>
<dbReference type="InterPro" id="IPR037587">
    <property type="entry name" value="LAMTOR2-like"/>
</dbReference>
<evidence type="ECO:0000313" key="3">
    <source>
        <dbReference type="Proteomes" id="UP001596297"/>
    </source>
</evidence>
<dbReference type="SUPFAM" id="SSF103196">
    <property type="entry name" value="Roadblock/LC7 domain"/>
    <property type="match status" value="1"/>
</dbReference>
<dbReference type="Gene3D" id="3.30.450.30">
    <property type="entry name" value="Dynein light chain 2a, cytoplasmic"/>
    <property type="match status" value="1"/>
</dbReference>
<accession>A0ABW1YIZ0</accession>
<comment type="caution">
    <text evidence="2">The sequence shown here is derived from an EMBL/GenBank/DDBJ whole genome shotgun (WGS) entry which is preliminary data.</text>
</comment>
<organism evidence="2 3">
    <name type="scientific">Deinococcus lacus</name>
    <dbReference type="NCBI Taxonomy" id="392561"/>
    <lineage>
        <taxon>Bacteria</taxon>
        <taxon>Thermotogati</taxon>
        <taxon>Deinococcota</taxon>
        <taxon>Deinococci</taxon>
        <taxon>Deinococcales</taxon>
        <taxon>Deinococcaceae</taxon>
        <taxon>Deinococcus</taxon>
    </lineage>
</organism>
<evidence type="ECO:0000313" key="2">
    <source>
        <dbReference type="EMBL" id="MFC6592834.1"/>
    </source>
</evidence>
<dbReference type="Pfam" id="PF03259">
    <property type="entry name" value="Robl_LC7"/>
    <property type="match status" value="1"/>
</dbReference>
<dbReference type="SMART" id="SM00960">
    <property type="entry name" value="Robl_LC7"/>
    <property type="match status" value="1"/>
</dbReference>
<dbReference type="EMBL" id="JBHSWD010000002">
    <property type="protein sequence ID" value="MFC6592834.1"/>
    <property type="molecule type" value="Genomic_DNA"/>
</dbReference>
<keyword evidence="3" id="KW-1185">Reference proteome</keyword>
<reference evidence="3" key="1">
    <citation type="journal article" date="2019" name="Int. J. Syst. Evol. Microbiol.">
        <title>The Global Catalogue of Microorganisms (GCM) 10K type strain sequencing project: providing services to taxonomists for standard genome sequencing and annotation.</title>
        <authorList>
            <consortium name="The Broad Institute Genomics Platform"/>
            <consortium name="The Broad Institute Genome Sequencing Center for Infectious Disease"/>
            <person name="Wu L."/>
            <person name="Ma J."/>
        </authorList>
    </citation>
    <scope>NUCLEOTIDE SEQUENCE [LARGE SCALE GENOMIC DNA]</scope>
    <source>
        <strain evidence="3">CGMCC 1.15772</strain>
    </source>
</reference>
<feature type="domain" description="Roadblock/LAMTOR2" evidence="1">
    <location>
        <begin position="12"/>
        <end position="101"/>
    </location>
</feature>
<name>A0ABW1YIZ0_9DEIO</name>
<protein>
    <submittedName>
        <fullName evidence="2">Roadblock/LC7 domain-containing protein</fullName>
    </submittedName>
</protein>
<dbReference type="InterPro" id="IPR004942">
    <property type="entry name" value="Roadblock/LAMTOR2_dom"/>
</dbReference>
<dbReference type="Proteomes" id="UP001596297">
    <property type="component" value="Unassembled WGS sequence"/>
</dbReference>
<dbReference type="RefSeq" id="WP_380083956.1">
    <property type="nucleotide sequence ID" value="NZ_JBHSWD010000002.1"/>
</dbReference>
<proteinExistence type="predicted"/>